<dbReference type="Gene3D" id="1.10.8.760">
    <property type="entry name" value="Haem-binding uptake, Tiki superfamily, ChaN, domain 2"/>
    <property type="match status" value="1"/>
</dbReference>
<dbReference type="Proteomes" id="UP000634919">
    <property type="component" value="Unassembled WGS sequence"/>
</dbReference>
<dbReference type="SUPFAM" id="SSF159501">
    <property type="entry name" value="EreA/ChaN-like"/>
    <property type="match status" value="1"/>
</dbReference>
<organism evidence="3 4">
    <name type="scientific">Comamonas avium</name>
    <dbReference type="NCBI Taxonomy" id="2762231"/>
    <lineage>
        <taxon>Bacteria</taxon>
        <taxon>Pseudomonadati</taxon>
        <taxon>Pseudomonadota</taxon>
        <taxon>Betaproteobacteria</taxon>
        <taxon>Burkholderiales</taxon>
        <taxon>Comamonadaceae</taxon>
        <taxon>Comamonas</taxon>
    </lineage>
</organism>
<evidence type="ECO:0000313" key="3">
    <source>
        <dbReference type="EMBL" id="MBD7959889.1"/>
    </source>
</evidence>
<reference evidence="3 4" key="1">
    <citation type="submission" date="2020-08" db="EMBL/GenBank/DDBJ databases">
        <title>A Genomic Blueprint of the Chicken Gut Microbiome.</title>
        <authorList>
            <person name="Gilroy R."/>
            <person name="Ravi A."/>
            <person name="Getino M."/>
            <person name="Pursley I."/>
            <person name="Horton D.L."/>
            <person name="Alikhan N.-F."/>
            <person name="Baker D."/>
            <person name="Gharbi K."/>
            <person name="Hall N."/>
            <person name="Watson M."/>
            <person name="Adriaenssens E.M."/>
            <person name="Foster-Nyarko E."/>
            <person name="Jarju S."/>
            <person name="Secka A."/>
            <person name="Antonio M."/>
            <person name="Oren A."/>
            <person name="Chaudhuri R."/>
            <person name="La Ragione R.M."/>
            <person name="Hildebrand F."/>
            <person name="Pallen M.J."/>
        </authorList>
    </citation>
    <scope>NUCLEOTIDE SEQUENCE [LARGE SCALE GENOMIC DNA]</scope>
    <source>
        <strain evidence="3 4">Sa2CVA6</strain>
    </source>
</reference>
<dbReference type="EMBL" id="JACSQK010000003">
    <property type="protein sequence ID" value="MBD7959889.1"/>
    <property type="molecule type" value="Genomic_DNA"/>
</dbReference>
<accession>A0ABR8S8T5</accession>
<sequence length="281" mass="30833">MRISFLLRSLLVTGLASFTLGCTNLPSNSEISADQWPSVLHRVTPPQVLLLGEQHDAPEHQQWQHATAQNLIARQQLAAVVLEMADQGQDTDKLPRTATEQEVQTALQWNDKGWPWQAYGPAIMTAVRAGIPVFGGNLPRANMRQVMQDSAWDSHLPPAAWEQQRQAIRSGHCDLLPENQITPMARIQLAKDARMAQTIAPQVQAGKTVLLIAGRGHVLRSMGIPTWLPADISRLIAIGQAGGKAQADRAESDYVVRTPALADKDHCADLRAQWGQSPPNK</sequence>
<keyword evidence="3" id="KW-0449">Lipoprotein</keyword>
<gene>
    <name evidence="3" type="ORF">H9646_05305</name>
</gene>
<dbReference type="InterPro" id="IPR016773">
    <property type="entry name" value="Fe3_uptake_reg_CjrA_prd"/>
</dbReference>
<feature type="domain" description="Haem-binding uptake Tiki superfamily ChaN" evidence="2">
    <location>
        <begin position="40"/>
        <end position="228"/>
    </location>
</feature>
<dbReference type="PROSITE" id="PS51257">
    <property type="entry name" value="PROKAR_LIPOPROTEIN"/>
    <property type="match status" value="1"/>
</dbReference>
<feature type="signal peptide" evidence="1">
    <location>
        <begin position="1"/>
        <end position="21"/>
    </location>
</feature>
<keyword evidence="1" id="KW-0732">Signal</keyword>
<evidence type="ECO:0000313" key="4">
    <source>
        <dbReference type="Proteomes" id="UP000634919"/>
    </source>
</evidence>
<feature type="chain" id="PRO_5047170388" evidence="1">
    <location>
        <begin position="22"/>
        <end position="281"/>
    </location>
</feature>
<dbReference type="Pfam" id="PF04187">
    <property type="entry name" value="Cofac_haem_bdg"/>
    <property type="match status" value="1"/>
</dbReference>
<dbReference type="CDD" id="cd14727">
    <property type="entry name" value="ChanN-like"/>
    <property type="match status" value="1"/>
</dbReference>
<dbReference type="PIRSF" id="PIRSF020419">
    <property type="entry name" value="Fe_uptake_reg_CjrA_prd"/>
    <property type="match status" value="1"/>
</dbReference>
<name>A0ABR8S8T5_9BURK</name>
<evidence type="ECO:0000256" key="1">
    <source>
        <dbReference type="SAM" id="SignalP"/>
    </source>
</evidence>
<evidence type="ECO:0000259" key="2">
    <source>
        <dbReference type="Pfam" id="PF04187"/>
    </source>
</evidence>
<proteinExistence type="predicted"/>
<keyword evidence="4" id="KW-1185">Reference proteome</keyword>
<comment type="caution">
    <text evidence="3">The sequence shown here is derived from an EMBL/GenBank/DDBJ whole genome shotgun (WGS) entry which is preliminary data.</text>
</comment>
<dbReference type="RefSeq" id="WP_191722315.1">
    <property type="nucleotide sequence ID" value="NZ_JACSQK010000003.1"/>
</dbReference>
<dbReference type="Gene3D" id="3.40.50.11550">
    <property type="match status" value="1"/>
</dbReference>
<protein>
    <submittedName>
        <fullName evidence="3">ChaN family lipoprotein</fullName>
    </submittedName>
</protein>
<dbReference type="InterPro" id="IPR007314">
    <property type="entry name" value="Cofac_haem-bd_dom"/>
</dbReference>